<sequence length="197" mass="21751">MFLEGSGQQHDARRGRKGHFQWRRAQWAEYVRAAEEQRKPPGQHARSGASIRRKLFGVGTRLGRSMFSRCSDVHDSSTDCTVSSSVNYASRSGGRCEIIAVDLYRAVLPVITSQAGRCIERMVTGAKQSRLLDAFGAHVRASSGFEANRAAPCRNIDTFPHAHHMKTCNSRASSRNKNSERSKAVLGEDSKRAGGEM</sequence>
<dbReference type="EMBL" id="KV722338">
    <property type="protein sequence ID" value="OCH95125.1"/>
    <property type="molecule type" value="Genomic_DNA"/>
</dbReference>
<gene>
    <name evidence="2" type="ORF">OBBRIDRAFT_643841</name>
</gene>
<reference evidence="2 3" key="1">
    <citation type="submission" date="2016-07" db="EMBL/GenBank/DDBJ databases">
        <title>Draft genome of the white-rot fungus Obba rivulosa 3A-2.</title>
        <authorList>
            <consortium name="DOE Joint Genome Institute"/>
            <person name="Miettinen O."/>
            <person name="Riley R."/>
            <person name="Acob R."/>
            <person name="Barry K."/>
            <person name="Cullen D."/>
            <person name="De Vries R."/>
            <person name="Hainaut M."/>
            <person name="Hatakka A."/>
            <person name="Henrissat B."/>
            <person name="Hilden K."/>
            <person name="Kuo R."/>
            <person name="Labutti K."/>
            <person name="Lipzen A."/>
            <person name="Makela M.R."/>
            <person name="Sandor L."/>
            <person name="Spatafora J.W."/>
            <person name="Grigoriev I.V."/>
            <person name="Hibbett D.S."/>
        </authorList>
    </citation>
    <scope>NUCLEOTIDE SEQUENCE [LARGE SCALE GENOMIC DNA]</scope>
    <source>
        <strain evidence="2 3">3A-2</strain>
    </source>
</reference>
<feature type="compositionally biased region" description="Basic and acidic residues" evidence="1">
    <location>
        <begin position="177"/>
        <end position="197"/>
    </location>
</feature>
<keyword evidence="3" id="KW-1185">Reference proteome</keyword>
<feature type="region of interest" description="Disordered" evidence="1">
    <location>
        <begin position="166"/>
        <end position="197"/>
    </location>
</feature>
<dbReference type="Proteomes" id="UP000250043">
    <property type="component" value="Unassembled WGS sequence"/>
</dbReference>
<feature type="compositionally biased region" description="Polar residues" evidence="1">
    <location>
        <begin position="167"/>
        <end position="176"/>
    </location>
</feature>
<name>A0A8E2DSQ5_9APHY</name>
<proteinExistence type="predicted"/>
<organism evidence="2 3">
    <name type="scientific">Obba rivulosa</name>
    <dbReference type="NCBI Taxonomy" id="1052685"/>
    <lineage>
        <taxon>Eukaryota</taxon>
        <taxon>Fungi</taxon>
        <taxon>Dikarya</taxon>
        <taxon>Basidiomycota</taxon>
        <taxon>Agaricomycotina</taxon>
        <taxon>Agaricomycetes</taxon>
        <taxon>Polyporales</taxon>
        <taxon>Gelatoporiaceae</taxon>
        <taxon>Obba</taxon>
    </lineage>
</organism>
<evidence type="ECO:0000256" key="1">
    <source>
        <dbReference type="SAM" id="MobiDB-lite"/>
    </source>
</evidence>
<protein>
    <submittedName>
        <fullName evidence="2">Uncharacterized protein</fullName>
    </submittedName>
</protein>
<evidence type="ECO:0000313" key="3">
    <source>
        <dbReference type="Proteomes" id="UP000250043"/>
    </source>
</evidence>
<evidence type="ECO:0000313" key="2">
    <source>
        <dbReference type="EMBL" id="OCH95125.1"/>
    </source>
</evidence>
<dbReference type="AlphaFoldDB" id="A0A8E2DSQ5"/>
<accession>A0A8E2DSQ5</accession>